<organism evidence="1">
    <name type="scientific">Anguilla anguilla</name>
    <name type="common">European freshwater eel</name>
    <name type="synonym">Muraena anguilla</name>
    <dbReference type="NCBI Taxonomy" id="7936"/>
    <lineage>
        <taxon>Eukaryota</taxon>
        <taxon>Metazoa</taxon>
        <taxon>Chordata</taxon>
        <taxon>Craniata</taxon>
        <taxon>Vertebrata</taxon>
        <taxon>Euteleostomi</taxon>
        <taxon>Actinopterygii</taxon>
        <taxon>Neopterygii</taxon>
        <taxon>Teleostei</taxon>
        <taxon>Anguilliformes</taxon>
        <taxon>Anguillidae</taxon>
        <taxon>Anguilla</taxon>
    </lineage>
</organism>
<dbReference type="AlphaFoldDB" id="A0A0E9V5R7"/>
<evidence type="ECO:0000313" key="1">
    <source>
        <dbReference type="EMBL" id="JAH72603.1"/>
    </source>
</evidence>
<proteinExistence type="predicted"/>
<protein>
    <submittedName>
        <fullName evidence="1">Uncharacterized protein</fullName>
    </submittedName>
</protein>
<sequence>MLLVKCLYLKCLRADWK</sequence>
<dbReference type="EMBL" id="GBXM01035974">
    <property type="protein sequence ID" value="JAH72603.1"/>
    <property type="molecule type" value="Transcribed_RNA"/>
</dbReference>
<reference evidence="1" key="2">
    <citation type="journal article" date="2015" name="Fish Shellfish Immunol.">
        <title>Early steps in the European eel (Anguilla anguilla)-Vibrio vulnificus interaction in the gills: Role of the RtxA13 toxin.</title>
        <authorList>
            <person name="Callol A."/>
            <person name="Pajuelo D."/>
            <person name="Ebbesson L."/>
            <person name="Teles M."/>
            <person name="MacKenzie S."/>
            <person name="Amaro C."/>
        </authorList>
    </citation>
    <scope>NUCLEOTIDE SEQUENCE</scope>
</reference>
<reference evidence="1" key="1">
    <citation type="submission" date="2014-11" db="EMBL/GenBank/DDBJ databases">
        <authorList>
            <person name="Amaro Gonzalez C."/>
        </authorList>
    </citation>
    <scope>NUCLEOTIDE SEQUENCE</scope>
</reference>
<name>A0A0E9V5R7_ANGAN</name>
<accession>A0A0E9V5R7</accession>